<evidence type="ECO:0000256" key="7">
    <source>
        <dbReference type="ARBA" id="ARBA00023235"/>
    </source>
</evidence>
<dbReference type="Proteomes" id="UP000238042">
    <property type="component" value="Unassembled WGS sequence"/>
</dbReference>
<protein>
    <recommendedName>
        <fullName evidence="8">DNA topoisomerase 1</fullName>
        <ecNumber evidence="8">5.6.2.1</ecNumber>
    </recommendedName>
    <alternativeName>
        <fullName evidence="8">DNA topoisomerase I</fullName>
    </alternativeName>
</protein>
<evidence type="ECO:0000256" key="6">
    <source>
        <dbReference type="ARBA" id="ARBA00023125"/>
    </source>
</evidence>
<dbReference type="SMART" id="SM00437">
    <property type="entry name" value="TOP1Ac"/>
    <property type="match status" value="1"/>
</dbReference>
<keyword evidence="6 8" id="KW-0238">DNA-binding</keyword>
<organism evidence="11 12">
    <name type="scientific">Apibacter adventoris</name>
    <dbReference type="NCBI Taxonomy" id="1679466"/>
    <lineage>
        <taxon>Bacteria</taxon>
        <taxon>Pseudomonadati</taxon>
        <taxon>Bacteroidota</taxon>
        <taxon>Flavobacteriia</taxon>
        <taxon>Flavobacteriales</taxon>
        <taxon>Weeksellaceae</taxon>
        <taxon>Apibacter</taxon>
    </lineage>
</organism>
<dbReference type="EMBL" id="PSZM01000043">
    <property type="protein sequence ID" value="PQL91017.1"/>
    <property type="molecule type" value="Genomic_DNA"/>
</dbReference>
<comment type="caution">
    <text evidence="8">Lacks conserved residue(s) required for the propagation of feature annotation.</text>
</comment>
<dbReference type="InterPro" id="IPR005733">
    <property type="entry name" value="TopoI_bac-type"/>
</dbReference>
<dbReference type="CDD" id="cd00186">
    <property type="entry name" value="TOP1Ac"/>
    <property type="match status" value="1"/>
</dbReference>
<comment type="subunit">
    <text evidence="8">Monomer.</text>
</comment>
<dbReference type="OrthoDB" id="9804262at2"/>
<keyword evidence="4" id="KW-0460">Magnesium</keyword>
<gene>
    <name evidence="8 11" type="primary">topA</name>
    <name evidence="11" type="ORF">C4S77_09170</name>
</gene>
<dbReference type="Gene3D" id="1.10.460.10">
    <property type="entry name" value="Topoisomerase I, domain 2"/>
    <property type="match status" value="1"/>
</dbReference>
<comment type="function">
    <text evidence="8">Releases the supercoiling and torsional tension of DNA, which is introduced during the DNA replication and transcription, by transiently cleaving and rejoining one strand of the DNA duplex. Introduces a single-strand break via transesterification at a target site in duplex DNA. The scissile phosphodiester is attacked by the catalytic tyrosine of the enzyme, resulting in the formation of a DNA-(5'-phosphotyrosyl)-enzyme intermediate and the expulsion of a 3'-OH DNA strand. The free DNA strand then undergoes passage around the unbroken strand, thus removing DNA supercoils. Finally, in the religation step, the DNA 3'-OH attacks the covalent intermediate to expel the active-site tyrosine and restore the DNA phosphodiester backbone.</text>
</comment>
<dbReference type="InterPro" id="IPR028612">
    <property type="entry name" value="Topoisom_1_IA"/>
</dbReference>
<evidence type="ECO:0000256" key="3">
    <source>
        <dbReference type="ARBA" id="ARBA00022723"/>
    </source>
</evidence>
<comment type="similarity">
    <text evidence="2 8">Belongs to the type IA topoisomerase family.</text>
</comment>
<feature type="site" description="Interaction with DNA" evidence="8">
    <location>
        <position position="473"/>
    </location>
</feature>
<evidence type="ECO:0000313" key="12">
    <source>
        <dbReference type="Proteomes" id="UP000238042"/>
    </source>
</evidence>
<keyword evidence="5 8" id="KW-0799">Topoisomerase</keyword>
<dbReference type="RefSeq" id="WP_105247284.1">
    <property type="nucleotide sequence ID" value="NZ_PSZM01000043.1"/>
</dbReference>
<dbReference type="SUPFAM" id="SSF56712">
    <property type="entry name" value="Prokaryotic type I DNA topoisomerase"/>
    <property type="match status" value="1"/>
</dbReference>
<dbReference type="PANTHER" id="PTHR42785:SF1">
    <property type="entry name" value="DNA TOPOISOMERASE"/>
    <property type="match status" value="1"/>
</dbReference>
<dbReference type="GO" id="GO:0046872">
    <property type="term" value="F:metal ion binding"/>
    <property type="evidence" value="ECO:0007669"/>
    <property type="project" value="UniProtKB-KW"/>
</dbReference>
<dbReference type="AlphaFoldDB" id="A0A2S8A8W8"/>
<dbReference type="InterPro" id="IPR003602">
    <property type="entry name" value="Topo_IA_DNA-bd_dom"/>
</dbReference>
<dbReference type="GO" id="GO:0003917">
    <property type="term" value="F:DNA topoisomerase type I (single strand cut, ATP-independent) activity"/>
    <property type="evidence" value="ECO:0007669"/>
    <property type="project" value="UniProtKB-UniRule"/>
</dbReference>
<dbReference type="InterPro" id="IPR006171">
    <property type="entry name" value="TOPRIM_dom"/>
</dbReference>
<dbReference type="PROSITE" id="PS00396">
    <property type="entry name" value="TOPO_IA_1"/>
    <property type="match status" value="1"/>
</dbReference>
<dbReference type="Pfam" id="PF01751">
    <property type="entry name" value="Toprim"/>
    <property type="match status" value="1"/>
</dbReference>
<feature type="site" description="Interaction with DNA" evidence="8">
    <location>
        <position position="282"/>
    </location>
</feature>
<dbReference type="SMART" id="SM00493">
    <property type="entry name" value="TOPRIM"/>
    <property type="match status" value="1"/>
</dbReference>
<dbReference type="SMART" id="SM00436">
    <property type="entry name" value="TOP1Bc"/>
    <property type="match status" value="1"/>
</dbReference>
<dbReference type="PROSITE" id="PS52039">
    <property type="entry name" value="TOPO_IA_2"/>
    <property type="match status" value="1"/>
</dbReference>
<dbReference type="GO" id="GO:0006265">
    <property type="term" value="P:DNA topological change"/>
    <property type="evidence" value="ECO:0007669"/>
    <property type="project" value="UniProtKB-UniRule"/>
</dbReference>
<dbReference type="PROSITE" id="PS50880">
    <property type="entry name" value="TOPRIM"/>
    <property type="match status" value="1"/>
</dbReference>
<comment type="catalytic activity">
    <reaction evidence="1 8">
        <text>ATP-independent breakage of single-stranded DNA, followed by passage and rejoining.</text>
        <dbReference type="EC" id="5.6.2.1"/>
    </reaction>
</comment>
<name>A0A2S8A8W8_9FLAO</name>
<evidence type="ECO:0000259" key="10">
    <source>
        <dbReference type="PROSITE" id="PS52039"/>
    </source>
</evidence>
<dbReference type="Gene3D" id="3.40.50.140">
    <property type="match status" value="1"/>
</dbReference>
<feature type="domain" description="Toprim" evidence="9">
    <location>
        <begin position="1"/>
        <end position="110"/>
    </location>
</feature>
<sequence length="775" mass="88570">MNLVIVESPAKAKTIKKFLGKDFEVESSYGHITDLAKKDMGIDMKKLEPIYQVSSDKKEVVKKLKSLAKKAEVVWLASDEDREGEAIAWHLYNELKLKPENTKRIVFHEITKNAIQKAIQNPRDIDINLVNAQQARRVLDRLVGFEMSPILWSKVKAGLSAGRVQSVAVRLICERENEIQNFVSVPSYKIEADFFNNTQNLLKSKLNTDFSEYSQALNFIKKAQSKEFVVSNIETKPGKRTPSAPFTTSTLQQEASKLGFSVSRTMMLAQQLYESGHITYMRTDSVNLSEEAINLAKNVIKEQFGEKYLQSRQFTTKSKSAQEAHEAIRPTNLAIQTAGADEAQKKLYHLIWRRTLASQMSDAQLERTIIEITNPDLQEKFIAKGEVIVFDGFLKLYHIQSEDEFSNDEEKEEGLLPKVEKGEVLNLKEMVGTEKFSRPPARYNEASLVKKLEELGIGRPSTYAPTISTIQKRQYVEIRDLEPKKREIQKIVLKNEIIKESKEKENYAGDRRKLFPTDIGLVVNEFLIGNFPNILDYNFTAKVEEDFDNIAEGEENWKEMLTEFYKDFHPHVEDVKKTAERATGEKLLGQDPESGKNVYARIGRFGPMVQIGDTDSEEKPRFAGLMPGQQINTITLKEALKLFELPRYLGEYEGKKVEVNVGRFGPYVKHDNKFVSLKPKEGDEISTITLERAIELIETKRSADKNKFIKSFDQEDPVIEILMGRWGPYIKQGKENYRISKEIDAEKLTLEEVKKIISVKATKPKSKTKAKSKKN</sequence>
<dbReference type="CDD" id="cd03363">
    <property type="entry name" value="TOPRIM_TopoIA_TopoI"/>
    <property type="match status" value="1"/>
</dbReference>
<dbReference type="InterPro" id="IPR025589">
    <property type="entry name" value="Toprim_C_rpt"/>
</dbReference>
<dbReference type="InterPro" id="IPR023406">
    <property type="entry name" value="Topo_IA_AS"/>
</dbReference>
<dbReference type="InterPro" id="IPR023405">
    <property type="entry name" value="Topo_IA_core_domain"/>
</dbReference>
<dbReference type="GO" id="GO:0003677">
    <property type="term" value="F:DNA binding"/>
    <property type="evidence" value="ECO:0007669"/>
    <property type="project" value="UniProtKB-KW"/>
</dbReference>
<feature type="site" description="Interaction with DNA" evidence="8">
    <location>
        <position position="31"/>
    </location>
</feature>
<accession>A0A2S8A8W8</accession>
<evidence type="ECO:0000256" key="1">
    <source>
        <dbReference type="ARBA" id="ARBA00000213"/>
    </source>
</evidence>
<dbReference type="InterPro" id="IPR013824">
    <property type="entry name" value="Topo_IA_cen_sub1"/>
</dbReference>
<feature type="domain" description="Topo IA-type catalytic" evidence="10">
    <location>
        <begin position="126"/>
        <end position="573"/>
    </location>
</feature>
<feature type="site" description="Interaction with DNA" evidence="8">
    <location>
        <position position="136"/>
    </location>
</feature>
<reference evidence="11 12" key="1">
    <citation type="submission" date="2018-02" db="EMBL/GenBank/DDBJ databases">
        <title>Genome sequences of Apibacter spp., gut symbionts of Asian honey bees.</title>
        <authorList>
            <person name="Kwong W.K."/>
            <person name="Steele M.I."/>
            <person name="Moran N.A."/>
        </authorList>
    </citation>
    <scope>NUCLEOTIDE SEQUENCE [LARGE SCALE GENOMIC DNA]</scope>
    <source>
        <strain evidence="12">wkB301</strain>
    </source>
</reference>
<dbReference type="EC" id="5.6.2.1" evidence="8"/>
<feature type="active site" description="O-(5'-phospho-DNA)-tyrosine intermediate" evidence="8">
    <location>
        <position position="280"/>
    </location>
</feature>
<dbReference type="Pfam" id="PF01131">
    <property type="entry name" value="Topoisom_bac"/>
    <property type="match status" value="2"/>
</dbReference>
<proteinExistence type="inferred from homology"/>
<comment type="caution">
    <text evidence="11">The sequence shown here is derived from an EMBL/GenBank/DDBJ whole genome shotgun (WGS) entry which is preliminary data.</text>
</comment>
<evidence type="ECO:0000313" key="11">
    <source>
        <dbReference type="EMBL" id="PQL91017.1"/>
    </source>
</evidence>
<feature type="site" description="Interaction with DNA" evidence="8">
    <location>
        <position position="137"/>
    </location>
</feature>
<keyword evidence="12" id="KW-1185">Reference proteome</keyword>
<dbReference type="InterPro" id="IPR013825">
    <property type="entry name" value="Topo_IA_cen_sub2"/>
</dbReference>
<dbReference type="NCBIfam" id="TIGR01051">
    <property type="entry name" value="topA_bact"/>
    <property type="match status" value="1"/>
</dbReference>
<dbReference type="Pfam" id="PF13368">
    <property type="entry name" value="Toprim_C_rpt"/>
    <property type="match status" value="3"/>
</dbReference>
<dbReference type="InterPro" id="IPR013826">
    <property type="entry name" value="Topo_IA_cen_sub3"/>
</dbReference>
<feature type="site" description="Interaction with DNA" evidence="8">
    <location>
        <position position="140"/>
    </location>
</feature>
<feature type="site" description="Interaction with DNA" evidence="8">
    <location>
        <position position="152"/>
    </location>
</feature>
<dbReference type="Gene3D" id="2.70.20.10">
    <property type="entry name" value="Topoisomerase I, domain 3"/>
    <property type="match status" value="1"/>
</dbReference>
<feature type="region of interest" description="Interaction with DNA" evidence="8">
    <location>
        <begin position="160"/>
        <end position="165"/>
    </location>
</feature>
<dbReference type="InterPro" id="IPR013497">
    <property type="entry name" value="Topo_IA_cen"/>
</dbReference>
<dbReference type="PANTHER" id="PTHR42785">
    <property type="entry name" value="DNA TOPOISOMERASE, TYPE IA, CORE"/>
    <property type="match status" value="1"/>
</dbReference>
<dbReference type="PRINTS" id="PR00417">
    <property type="entry name" value="PRTPISMRASEI"/>
</dbReference>
<dbReference type="InterPro" id="IPR003601">
    <property type="entry name" value="Topo_IA_2"/>
</dbReference>
<keyword evidence="7 8" id="KW-0413">Isomerase</keyword>
<dbReference type="InterPro" id="IPR000380">
    <property type="entry name" value="Topo_IA"/>
</dbReference>
<evidence type="ECO:0000256" key="2">
    <source>
        <dbReference type="ARBA" id="ARBA00009446"/>
    </source>
</evidence>
<evidence type="ECO:0000256" key="4">
    <source>
        <dbReference type="ARBA" id="ARBA00022842"/>
    </source>
</evidence>
<keyword evidence="3" id="KW-0479">Metal-binding</keyword>
<evidence type="ECO:0000256" key="5">
    <source>
        <dbReference type="ARBA" id="ARBA00023029"/>
    </source>
</evidence>
<evidence type="ECO:0000256" key="8">
    <source>
        <dbReference type="HAMAP-Rule" id="MF_00952"/>
    </source>
</evidence>
<evidence type="ECO:0000259" key="9">
    <source>
        <dbReference type="PROSITE" id="PS50880"/>
    </source>
</evidence>
<dbReference type="HAMAP" id="MF_00952">
    <property type="entry name" value="Topoisom_1_prok"/>
    <property type="match status" value="1"/>
</dbReference>
<dbReference type="Gene3D" id="1.10.290.10">
    <property type="entry name" value="Topoisomerase I, domain 4"/>
    <property type="match status" value="1"/>
</dbReference>
<dbReference type="InterPro" id="IPR034149">
    <property type="entry name" value="TOPRIM_TopoI"/>
</dbReference>